<reference evidence="2 3" key="1">
    <citation type="submission" date="2020-05" db="EMBL/GenBank/DDBJ databases">
        <title>Identification and distribution of gene clusters putatively required for synthesis of sphingolipid metabolism inhibitors in phylogenetically diverse species of the filamentous fungus Fusarium.</title>
        <authorList>
            <person name="Kim H.-S."/>
            <person name="Busman M."/>
            <person name="Brown D.W."/>
            <person name="Divon H."/>
            <person name="Uhlig S."/>
            <person name="Proctor R.H."/>
        </authorList>
    </citation>
    <scope>NUCLEOTIDE SEQUENCE [LARGE SCALE GENOMIC DNA]</scope>
    <source>
        <strain evidence="2 3">NRRL 13617</strain>
    </source>
</reference>
<sequence>MQRDDYTSANQAPFAPGYSNEWNSIPSLPIPALQSNALAESAAWPHQDLATYMSSVHPSVMEKLDNATTTNRASSFPRIDANGDSPSFDAGDSTPQSIASALSSSSGWTKEQDKLLMSLKAQGLGYSAIQDERRKEFGWTRNKNVLVKRFAVLEKRCKPQIKTRIVRDISKRITLEIIKAVGKELEKVNSSGSNSIATELEDLVPLRLPEFLERLVADVGVSLHQLVEDDKRSST</sequence>
<accession>A0A8H5KA07</accession>
<protein>
    <recommendedName>
        <fullName evidence="4">Myb-like domain-containing protein</fullName>
    </recommendedName>
</protein>
<feature type="region of interest" description="Disordered" evidence="1">
    <location>
        <begin position="67"/>
        <end position="105"/>
    </location>
</feature>
<organism evidence="2 3">
    <name type="scientific">Fusarium phyllophilum</name>
    <dbReference type="NCBI Taxonomy" id="47803"/>
    <lineage>
        <taxon>Eukaryota</taxon>
        <taxon>Fungi</taxon>
        <taxon>Dikarya</taxon>
        <taxon>Ascomycota</taxon>
        <taxon>Pezizomycotina</taxon>
        <taxon>Sordariomycetes</taxon>
        <taxon>Hypocreomycetidae</taxon>
        <taxon>Hypocreales</taxon>
        <taxon>Nectriaceae</taxon>
        <taxon>Fusarium</taxon>
        <taxon>Fusarium fujikuroi species complex</taxon>
    </lineage>
</organism>
<evidence type="ECO:0000313" key="3">
    <source>
        <dbReference type="Proteomes" id="UP000582016"/>
    </source>
</evidence>
<dbReference type="Proteomes" id="UP000582016">
    <property type="component" value="Unassembled WGS sequence"/>
</dbReference>
<gene>
    <name evidence="2" type="ORF">FPHYL_2848</name>
</gene>
<keyword evidence="3" id="KW-1185">Reference proteome</keyword>
<proteinExistence type="predicted"/>
<feature type="region of interest" description="Disordered" evidence="1">
    <location>
        <begin position="1"/>
        <end position="20"/>
    </location>
</feature>
<dbReference type="AlphaFoldDB" id="A0A8H5KA07"/>
<dbReference type="EMBL" id="JAAOAQ010000086">
    <property type="protein sequence ID" value="KAF5568310.1"/>
    <property type="molecule type" value="Genomic_DNA"/>
</dbReference>
<dbReference type="OrthoDB" id="5075667at2759"/>
<evidence type="ECO:0000256" key="1">
    <source>
        <dbReference type="SAM" id="MobiDB-lite"/>
    </source>
</evidence>
<comment type="caution">
    <text evidence="2">The sequence shown here is derived from an EMBL/GenBank/DDBJ whole genome shotgun (WGS) entry which is preliminary data.</text>
</comment>
<evidence type="ECO:0000313" key="2">
    <source>
        <dbReference type="EMBL" id="KAF5568310.1"/>
    </source>
</evidence>
<name>A0A8H5KA07_9HYPO</name>
<evidence type="ECO:0008006" key="4">
    <source>
        <dbReference type="Google" id="ProtNLM"/>
    </source>
</evidence>